<evidence type="ECO:0000259" key="2">
    <source>
        <dbReference type="Pfam" id="PF09851"/>
    </source>
</evidence>
<evidence type="ECO:0000256" key="1">
    <source>
        <dbReference type="SAM" id="Phobius"/>
    </source>
</evidence>
<sequence>MKGRYTMMMGYGFGFGMFGLVINFLLILGVIYLVIKWVRGEGNSRFNDNTPERILDVRFAKGEITEEEYFRMKSILRD</sequence>
<evidence type="ECO:0000313" key="3">
    <source>
        <dbReference type="EMBL" id="AIQ64119.1"/>
    </source>
</evidence>
<keyword evidence="1" id="KW-0812">Transmembrane</keyword>
<dbReference type="STRING" id="169760.PSTEL_14535"/>
<feature type="transmembrane region" description="Helical" evidence="1">
    <location>
        <begin position="12"/>
        <end position="35"/>
    </location>
</feature>
<dbReference type="InterPro" id="IPR018649">
    <property type="entry name" value="SHOCT"/>
</dbReference>
<name>A0A089N5T3_9BACL</name>
<gene>
    <name evidence="3" type="ORF">PSTEL_14535</name>
</gene>
<keyword evidence="1" id="KW-1133">Transmembrane helix</keyword>
<dbReference type="Proteomes" id="UP000029507">
    <property type="component" value="Chromosome"/>
</dbReference>
<dbReference type="Pfam" id="PF09851">
    <property type="entry name" value="SHOCT"/>
    <property type="match status" value="1"/>
</dbReference>
<dbReference type="HOGENOM" id="CLU_159099_3_2_9"/>
<dbReference type="OrthoDB" id="48047at2"/>
<feature type="domain" description="SHOCT" evidence="2">
    <location>
        <begin position="51"/>
        <end position="76"/>
    </location>
</feature>
<dbReference type="RefSeq" id="WP_038696156.1">
    <property type="nucleotide sequence ID" value="NZ_CP009286.1"/>
</dbReference>
<proteinExistence type="predicted"/>
<dbReference type="EMBL" id="CP009286">
    <property type="protein sequence ID" value="AIQ64119.1"/>
    <property type="molecule type" value="Genomic_DNA"/>
</dbReference>
<accession>A0A089N5T3</accession>
<dbReference type="KEGG" id="pste:PSTEL_14535"/>
<evidence type="ECO:0000313" key="4">
    <source>
        <dbReference type="Proteomes" id="UP000029507"/>
    </source>
</evidence>
<keyword evidence="4" id="KW-1185">Reference proteome</keyword>
<dbReference type="AlphaFoldDB" id="A0A089N5T3"/>
<reference evidence="3 4" key="1">
    <citation type="submission" date="2014-08" db="EMBL/GenBank/DDBJ databases">
        <title>Comparative genomics of the Paenibacillus odorifer group.</title>
        <authorList>
            <person name="den Bakker H.C."/>
            <person name="Tsai Y.-C."/>
            <person name="Martin N."/>
            <person name="Korlach J."/>
            <person name="Wiedmann M."/>
        </authorList>
    </citation>
    <scope>NUCLEOTIDE SEQUENCE [LARGE SCALE GENOMIC DNA]</scope>
    <source>
        <strain evidence="3 4">DSM 14472</strain>
    </source>
</reference>
<keyword evidence="1" id="KW-0472">Membrane</keyword>
<organism evidence="3 4">
    <name type="scientific">Paenibacillus stellifer</name>
    <dbReference type="NCBI Taxonomy" id="169760"/>
    <lineage>
        <taxon>Bacteria</taxon>
        <taxon>Bacillati</taxon>
        <taxon>Bacillota</taxon>
        <taxon>Bacilli</taxon>
        <taxon>Bacillales</taxon>
        <taxon>Paenibacillaceae</taxon>
        <taxon>Paenibacillus</taxon>
    </lineage>
</organism>
<protein>
    <recommendedName>
        <fullName evidence="2">SHOCT domain-containing protein</fullName>
    </recommendedName>
</protein>